<dbReference type="GO" id="GO:0003676">
    <property type="term" value="F:nucleic acid binding"/>
    <property type="evidence" value="ECO:0007669"/>
    <property type="project" value="InterPro"/>
</dbReference>
<dbReference type="Proteomes" id="UP000593573">
    <property type="component" value="Unassembled WGS sequence"/>
</dbReference>
<dbReference type="CDD" id="cd06222">
    <property type="entry name" value="RNase_H_like"/>
    <property type="match status" value="1"/>
</dbReference>
<organism evidence="3 4">
    <name type="scientific">Gossypium klotzschianum</name>
    <dbReference type="NCBI Taxonomy" id="34286"/>
    <lineage>
        <taxon>Eukaryota</taxon>
        <taxon>Viridiplantae</taxon>
        <taxon>Streptophyta</taxon>
        <taxon>Embryophyta</taxon>
        <taxon>Tracheophyta</taxon>
        <taxon>Spermatophyta</taxon>
        <taxon>Magnoliopsida</taxon>
        <taxon>eudicotyledons</taxon>
        <taxon>Gunneridae</taxon>
        <taxon>Pentapetalae</taxon>
        <taxon>rosids</taxon>
        <taxon>malvids</taxon>
        <taxon>Malvales</taxon>
        <taxon>Malvaceae</taxon>
        <taxon>Malvoideae</taxon>
        <taxon>Gossypium</taxon>
    </lineage>
</organism>
<dbReference type="Pfam" id="PF13456">
    <property type="entry name" value="RVT_3"/>
    <property type="match status" value="1"/>
</dbReference>
<evidence type="ECO:0000313" key="3">
    <source>
        <dbReference type="EMBL" id="MBA0662403.1"/>
    </source>
</evidence>
<dbReference type="OrthoDB" id="1002400at2759"/>
<evidence type="ECO:0000259" key="2">
    <source>
        <dbReference type="Pfam" id="PF13456"/>
    </source>
</evidence>
<dbReference type="PANTHER" id="PTHR47074">
    <property type="entry name" value="BNAC02G40300D PROTEIN"/>
    <property type="match status" value="1"/>
</dbReference>
<keyword evidence="4" id="KW-1185">Reference proteome</keyword>
<name>A0A7J8VIH3_9ROSI</name>
<feature type="domain" description="RNase H type-1" evidence="2">
    <location>
        <begin position="202"/>
        <end position="262"/>
    </location>
</feature>
<accession>A0A7J8VIH3</accession>
<dbReference type="InterPro" id="IPR052929">
    <property type="entry name" value="RNase_H-like_EbsB-rel"/>
</dbReference>
<dbReference type="InterPro" id="IPR002156">
    <property type="entry name" value="RNaseH_domain"/>
</dbReference>
<gene>
    <name evidence="3" type="ORF">Goklo_006533</name>
</gene>
<feature type="non-terminal residue" evidence="3">
    <location>
        <position position="1"/>
    </location>
</feature>
<protein>
    <recommendedName>
        <fullName evidence="2">RNase H type-1 domain-containing protein</fullName>
    </recommendedName>
</protein>
<feature type="compositionally biased region" description="Acidic residues" evidence="1">
    <location>
        <begin position="43"/>
        <end position="58"/>
    </location>
</feature>
<reference evidence="3 4" key="1">
    <citation type="journal article" date="2019" name="Genome Biol. Evol.">
        <title>Insights into the evolution of the New World diploid cottons (Gossypium, subgenus Houzingenia) based on genome sequencing.</title>
        <authorList>
            <person name="Grover C.E."/>
            <person name="Arick M.A. 2nd"/>
            <person name="Thrash A."/>
            <person name="Conover J.L."/>
            <person name="Sanders W.S."/>
            <person name="Peterson D.G."/>
            <person name="Frelichowski J.E."/>
            <person name="Scheffler J.A."/>
            <person name="Scheffler B.E."/>
            <person name="Wendel J.F."/>
        </authorList>
    </citation>
    <scope>NUCLEOTIDE SEQUENCE [LARGE SCALE GENOMIC DNA]</scope>
    <source>
        <strain evidence="3">57</strain>
        <tissue evidence="3">Leaf</tissue>
    </source>
</reference>
<dbReference type="InterPro" id="IPR044730">
    <property type="entry name" value="RNase_H-like_dom_plant"/>
</dbReference>
<comment type="caution">
    <text evidence="3">The sequence shown here is derived from an EMBL/GenBank/DDBJ whole genome shotgun (WGS) entry which is preliminary data.</text>
</comment>
<sequence>MEINPLRDRKEHTNAIALRSRKTLEKPKTPTHGEEKVPKDVDEPMEEEEPNEPIEEIVELVSDPVNTKSSTTKVPFSTQSEDKKKRDENIGLGDLTNISIMLQLAYRSLVHPKGVLEDVLVKFVQAYLSDLDRVNSKIPGQRIEEERWRPRDLFAVKINFKATFDKETNKSSTCIVCRDSEGVILGSKTVVNIRIPTPFAAEVVIEGDTLSVIEKVQSKEEDRSLISPYINDIKFLSKRFGRCYFKKTSRNDNGVVHGVANEGLKRNESTYLGGSSTGGGEGTRLDSWALGASSSLLKKSTSDSKSTFERKA</sequence>
<feature type="compositionally biased region" description="Polar residues" evidence="1">
    <location>
        <begin position="64"/>
        <end position="79"/>
    </location>
</feature>
<dbReference type="GO" id="GO:0004523">
    <property type="term" value="F:RNA-DNA hybrid ribonuclease activity"/>
    <property type="evidence" value="ECO:0007669"/>
    <property type="project" value="InterPro"/>
</dbReference>
<dbReference type="PANTHER" id="PTHR47074:SF61">
    <property type="entry name" value="RNASE H TYPE-1 DOMAIN-CONTAINING PROTEIN"/>
    <property type="match status" value="1"/>
</dbReference>
<evidence type="ECO:0000313" key="4">
    <source>
        <dbReference type="Proteomes" id="UP000593573"/>
    </source>
</evidence>
<proteinExistence type="predicted"/>
<dbReference type="EMBL" id="JABFAB010000010">
    <property type="protein sequence ID" value="MBA0662403.1"/>
    <property type="molecule type" value="Genomic_DNA"/>
</dbReference>
<feature type="compositionally biased region" description="Basic and acidic residues" evidence="1">
    <location>
        <begin position="1"/>
        <end position="13"/>
    </location>
</feature>
<dbReference type="AlphaFoldDB" id="A0A7J8VIH3"/>
<feature type="region of interest" description="Disordered" evidence="1">
    <location>
        <begin position="1"/>
        <end position="88"/>
    </location>
</feature>
<evidence type="ECO:0000256" key="1">
    <source>
        <dbReference type="SAM" id="MobiDB-lite"/>
    </source>
</evidence>
<feature type="compositionally biased region" description="Basic and acidic residues" evidence="1">
    <location>
        <begin position="22"/>
        <end position="42"/>
    </location>
</feature>